<dbReference type="InterPro" id="IPR013762">
    <property type="entry name" value="Integrase-like_cat_sf"/>
</dbReference>
<name>A0ABV9YV97_9HYPH</name>
<keyword evidence="4" id="KW-0233">DNA recombination</keyword>
<evidence type="ECO:0008006" key="7">
    <source>
        <dbReference type="Google" id="ProtNLM"/>
    </source>
</evidence>
<dbReference type="Gene3D" id="1.10.150.130">
    <property type="match status" value="1"/>
</dbReference>
<evidence type="ECO:0000313" key="5">
    <source>
        <dbReference type="EMBL" id="MFC5066556.1"/>
    </source>
</evidence>
<comment type="caution">
    <text evidence="5">The sequence shown here is derived from an EMBL/GenBank/DDBJ whole genome shotgun (WGS) entry which is preliminary data.</text>
</comment>
<dbReference type="InterPro" id="IPR010998">
    <property type="entry name" value="Integrase_recombinase_N"/>
</dbReference>
<keyword evidence="3" id="KW-0238">DNA-binding</keyword>
<dbReference type="InterPro" id="IPR050090">
    <property type="entry name" value="Tyrosine_recombinase_XerCD"/>
</dbReference>
<reference evidence="6" key="1">
    <citation type="journal article" date="2019" name="Int. J. Syst. Evol. Microbiol.">
        <title>The Global Catalogue of Microorganisms (GCM) 10K type strain sequencing project: providing services to taxonomists for standard genome sequencing and annotation.</title>
        <authorList>
            <consortium name="The Broad Institute Genomics Platform"/>
            <consortium name="The Broad Institute Genome Sequencing Center for Infectious Disease"/>
            <person name="Wu L."/>
            <person name="Ma J."/>
        </authorList>
    </citation>
    <scope>NUCLEOTIDE SEQUENCE [LARGE SCALE GENOMIC DNA]</scope>
    <source>
        <strain evidence="6">CGMCC 1.16444</strain>
    </source>
</reference>
<dbReference type="PANTHER" id="PTHR30349">
    <property type="entry name" value="PHAGE INTEGRASE-RELATED"/>
    <property type="match status" value="1"/>
</dbReference>
<dbReference type="CDD" id="cd01184">
    <property type="entry name" value="INT_C_like_1"/>
    <property type="match status" value="1"/>
</dbReference>
<dbReference type="EMBL" id="JBHSJF010000001">
    <property type="protein sequence ID" value="MFC5066556.1"/>
    <property type="molecule type" value="Genomic_DNA"/>
</dbReference>
<dbReference type="RefSeq" id="WP_114955340.1">
    <property type="nucleotide sequence ID" value="NZ_JBHSJF010000001.1"/>
</dbReference>
<comment type="similarity">
    <text evidence="1">Belongs to the 'phage' integrase family.</text>
</comment>
<evidence type="ECO:0000256" key="2">
    <source>
        <dbReference type="ARBA" id="ARBA00022908"/>
    </source>
</evidence>
<gene>
    <name evidence="5" type="ORF">ACFPFW_00830</name>
</gene>
<dbReference type="PANTHER" id="PTHR30349:SF41">
    <property type="entry name" value="INTEGRASE_RECOMBINASE PROTEIN MJ0367-RELATED"/>
    <property type="match status" value="1"/>
</dbReference>
<dbReference type="InterPro" id="IPR011010">
    <property type="entry name" value="DNA_brk_join_enz"/>
</dbReference>
<proteinExistence type="inferred from homology"/>
<dbReference type="Gene3D" id="1.10.443.10">
    <property type="entry name" value="Intergrase catalytic core"/>
    <property type="match status" value="1"/>
</dbReference>
<evidence type="ECO:0000256" key="3">
    <source>
        <dbReference type="ARBA" id="ARBA00023125"/>
    </source>
</evidence>
<keyword evidence="6" id="KW-1185">Reference proteome</keyword>
<sequence>MKIKGCLAAAGTISWYKKDMEDDVAKLRYLDRSGGQLRLRRAIPKHLQELAGAKNFVQRLNGCSAAELKRAAHRFAAETDEALRVLGAKMLTAQTAEPLPRSSPISLSSSQAEAIAATFKQDLIRQEVASGWSTETNDEADQDRHPVFEAYMDKVYAAQEVASGRTTIQPLAADLLVQHGIADPSLGRETDGSYPIRRRRRRVVPSWLQAEPNFLYLCRLLEGVQLQLAELRYQALKNGTIVLPEAPRNEVSTSAQRSNRTVGELLVAYIDRKQNAVSASRMAQFRLVTRAMQEEWGEHKTLSEITREDCKELINLIARTPPYVSQHYRGKTLRQAADAYLATNGRSAERQEEAGNQLAVLVDMFELAKREEWVERNVAITIEPPSARRQKVHEAHERSAQPFTIDELQRIFASSLYAKWSELPKTRDHFSSRDHSFWAPLIALWTGARQNEILQLERGDVRRAGEVPYLQITDETEIEYDPEQFDKRIKARNSLRAIPIHPELVRLGFLDWASTRNPGRLFPEASKGNSDKPSDIYSKRFKRVLEQAGVWVPRRKVFHSFRDTFNDALRRAHVGQELREAICGWKSQRSMDSRYGEGHLVRHLYEACAKVEFPGLDLTHLRP</sequence>
<organism evidence="5 6">
    <name type="scientific">Flaviflagellibacter deserti</name>
    <dbReference type="NCBI Taxonomy" id="2267266"/>
    <lineage>
        <taxon>Bacteria</taxon>
        <taxon>Pseudomonadati</taxon>
        <taxon>Pseudomonadota</taxon>
        <taxon>Alphaproteobacteria</taxon>
        <taxon>Hyphomicrobiales</taxon>
        <taxon>Flaviflagellibacter</taxon>
    </lineage>
</organism>
<evidence type="ECO:0000256" key="4">
    <source>
        <dbReference type="ARBA" id="ARBA00023172"/>
    </source>
</evidence>
<dbReference type="SUPFAM" id="SSF56349">
    <property type="entry name" value="DNA breaking-rejoining enzymes"/>
    <property type="match status" value="1"/>
</dbReference>
<evidence type="ECO:0000256" key="1">
    <source>
        <dbReference type="ARBA" id="ARBA00008857"/>
    </source>
</evidence>
<keyword evidence="2" id="KW-0229">DNA integration</keyword>
<evidence type="ECO:0000313" key="6">
    <source>
        <dbReference type="Proteomes" id="UP001595796"/>
    </source>
</evidence>
<protein>
    <recommendedName>
        <fullName evidence="7">Phage integrase family protein</fullName>
    </recommendedName>
</protein>
<accession>A0ABV9YV97</accession>
<dbReference type="Proteomes" id="UP001595796">
    <property type="component" value="Unassembled WGS sequence"/>
</dbReference>